<reference evidence="1" key="1">
    <citation type="journal article" date="2019" name="Sci. Rep.">
        <title>Draft genome of Tanacetum cinerariifolium, the natural source of mosquito coil.</title>
        <authorList>
            <person name="Yamashiro T."/>
            <person name="Shiraishi A."/>
            <person name="Satake H."/>
            <person name="Nakayama K."/>
        </authorList>
    </citation>
    <scope>NUCLEOTIDE SEQUENCE</scope>
</reference>
<evidence type="ECO:0008006" key="2">
    <source>
        <dbReference type="Google" id="ProtNLM"/>
    </source>
</evidence>
<gene>
    <name evidence="1" type="ORF">Tci_004440</name>
</gene>
<proteinExistence type="predicted"/>
<comment type="caution">
    <text evidence="1">The sequence shown here is derived from an EMBL/GenBank/DDBJ whole genome shotgun (WGS) entry which is preliminary data.</text>
</comment>
<evidence type="ECO:0000313" key="1">
    <source>
        <dbReference type="EMBL" id="GEU32462.1"/>
    </source>
</evidence>
<dbReference type="AlphaFoldDB" id="A0A6L2J720"/>
<accession>A0A6L2J720</accession>
<sequence>MGNIKGTISIAFVIDNVKSTLTLKNFVWILKILGKGVCVYTSKWPISSIIRYSDPHPNIYHPPHEEPSLIRDALFHTRTEPKYHIIKGDKTILDPFQMINTELKEVFKKWELILSENVISLTGHKDHPKSSLCYMLYCLSIGKSFNLAYYIVHQMVSVTQSSDMTLPYAMLLTRLYKHVRANHPYALSNDFQLVDHLMIPLSNKRVFRLKTKSKRPRFLTPTPSDSDSS</sequence>
<organism evidence="1">
    <name type="scientific">Tanacetum cinerariifolium</name>
    <name type="common">Dalmatian daisy</name>
    <name type="synonym">Chrysanthemum cinerariifolium</name>
    <dbReference type="NCBI Taxonomy" id="118510"/>
    <lineage>
        <taxon>Eukaryota</taxon>
        <taxon>Viridiplantae</taxon>
        <taxon>Streptophyta</taxon>
        <taxon>Embryophyta</taxon>
        <taxon>Tracheophyta</taxon>
        <taxon>Spermatophyta</taxon>
        <taxon>Magnoliopsida</taxon>
        <taxon>eudicotyledons</taxon>
        <taxon>Gunneridae</taxon>
        <taxon>Pentapetalae</taxon>
        <taxon>asterids</taxon>
        <taxon>campanulids</taxon>
        <taxon>Asterales</taxon>
        <taxon>Asteraceae</taxon>
        <taxon>Asteroideae</taxon>
        <taxon>Anthemideae</taxon>
        <taxon>Anthemidinae</taxon>
        <taxon>Tanacetum</taxon>
    </lineage>
</organism>
<name>A0A6L2J720_TANCI</name>
<protein>
    <recommendedName>
        <fullName evidence="2">Pentatricopeptide repeat-containing protein</fullName>
    </recommendedName>
</protein>
<dbReference type="EMBL" id="BKCJ010000358">
    <property type="protein sequence ID" value="GEU32462.1"/>
    <property type="molecule type" value="Genomic_DNA"/>
</dbReference>